<keyword evidence="1" id="KW-1133">Transmembrane helix</keyword>
<dbReference type="Proteomes" id="UP000321907">
    <property type="component" value="Unassembled WGS sequence"/>
</dbReference>
<organism evidence="2 3">
    <name type="scientific">Neolewinella aurantiaca</name>
    <dbReference type="NCBI Taxonomy" id="2602767"/>
    <lineage>
        <taxon>Bacteria</taxon>
        <taxon>Pseudomonadati</taxon>
        <taxon>Bacteroidota</taxon>
        <taxon>Saprospiria</taxon>
        <taxon>Saprospirales</taxon>
        <taxon>Lewinellaceae</taxon>
        <taxon>Neolewinella</taxon>
    </lineage>
</organism>
<evidence type="ECO:0000313" key="3">
    <source>
        <dbReference type="Proteomes" id="UP000321907"/>
    </source>
</evidence>
<gene>
    <name evidence="2" type="ORF">FUA23_20020</name>
</gene>
<accession>A0A5C7FMN5</accession>
<proteinExistence type="predicted"/>
<dbReference type="EMBL" id="VOXD01000042">
    <property type="protein sequence ID" value="TXF86025.1"/>
    <property type="molecule type" value="Genomic_DNA"/>
</dbReference>
<sequence length="77" mass="8244">MSDSTPPKNEPEKPGDALAEKAKSAYQWWDNLATLNADDPLWMGALKIGVRVLGVLILLALSPLILLGVMLAFIAVA</sequence>
<feature type="transmembrane region" description="Helical" evidence="1">
    <location>
        <begin position="52"/>
        <end position="76"/>
    </location>
</feature>
<dbReference type="RefSeq" id="WP_147932555.1">
    <property type="nucleotide sequence ID" value="NZ_VOXD01000042.1"/>
</dbReference>
<keyword evidence="1" id="KW-0812">Transmembrane</keyword>
<protein>
    <submittedName>
        <fullName evidence="2">Uncharacterized protein</fullName>
    </submittedName>
</protein>
<dbReference type="OrthoDB" id="1496281at2"/>
<keyword evidence="1" id="KW-0472">Membrane</keyword>
<evidence type="ECO:0000313" key="2">
    <source>
        <dbReference type="EMBL" id="TXF86025.1"/>
    </source>
</evidence>
<dbReference type="AlphaFoldDB" id="A0A5C7FMN5"/>
<comment type="caution">
    <text evidence="2">The sequence shown here is derived from an EMBL/GenBank/DDBJ whole genome shotgun (WGS) entry which is preliminary data.</text>
</comment>
<keyword evidence="3" id="KW-1185">Reference proteome</keyword>
<reference evidence="2 3" key="1">
    <citation type="submission" date="2019-08" db="EMBL/GenBank/DDBJ databases">
        <title>Lewinella sp. strain SSH13 Genome sequencing and assembly.</title>
        <authorList>
            <person name="Kim I."/>
        </authorList>
    </citation>
    <scope>NUCLEOTIDE SEQUENCE [LARGE SCALE GENOMIC DNA]</scope>
    <source>
        <strain evidence="2 3">SSH13</strain>
    </source>
</reference>
<name>A0A5C7FMN5_9BACT</name>
<evidence type="ECO:0000256" key="1">
    <source>
        <dbReference type="SAM" id="Phobius"/>
    </source>
</evidence>